<evidence type="ECO:0000256" key="3">
    <source>
        <dbReference type="ARBA" id="ARBA00022801"/>
    </source>
</evidence>
<dbReference type="InterPro" id="IPR017853">
    <property type="entry name" value="GH"/>
</dbReference>
<organism evidence="8 9">
    <name type="scientific">Bacillus salipaludis</name>
    <dbReference type="NCBI Taxonomy" id="2547811"/>
    <lineage>
        <taxon>Bacteria</taxon>
        <taxon>Bacillati</taxon>
        <taxon>Bacillota</taxon>
        <taxon>Bacilli</taxon>
        <taxon>Bacillales</taxon>
        <taxon>Bacillaceae</taxon>
        <taxon>Bacillus</taxon>
    </lineage>
</organism>
<name>A0ABW8RPT4_9BACI</name>
<dbReference type="InterPro" id="IPR033132">
    <property type="entry name" value="GH_1_N_CS"/>
</dbReference>
<keyword evidence="9" id="KW-1185">Reference proteome</keyword>
<dbReference type="PANTHER" id="PTHR10353:SF36">
    <property type="entry name" value="LP05116P"/>
    <property type="match status" value="1"/>
</dbReference>
<evidence type="ECO:0000256" key="2">
    <source>
        <dbReference type="ARBA" id="ARBA00012744"/>
    </source>
</evidence>
<dbReference type="InterPro" id="IPR001360">
    <property type="entry name" value="Glyco_hydro_1"/>
</dbReference>
<dbReference type="RefSeq" id="WP_406582895.1">
    <property type="nucleotide sequence ID" value="NZ_JBJHQH010000023.1"/>
</dbReference>
<reference evidence="8 9" key="1">
    <citation type="submission" date="2024-11" db="EMBL/GenBank/DDBJ databases">
        <authorList>
            <person name="Lucas J.A."/>
        </authorList>
    </citation>
    <scope>NUCLEOTIDE SEQUENCE [LARGE SCALE GENOMIC DNA]</scope>
    <source>
        <strain evidence="8 9">Z 5.4</strain>
    </source>
</reference>
<feature type="active site" description="Nucleophile" evidence="5">
    <location>
        <position position="365"/>
    </location>
</feature>
<evidence type="ECO:0000313" key="9">
    <source>
        <dbReference type="Proteomes" id="UP001623041"/>
    </source>
</evidence>
<comment type="similarity">
    <text evidence="1 6">Belongs to the glycosyl hydrolase 1 family.</text>
</comment>
<comment type="caution">
    <text evidence="8">The sequence shown here is derived from an EMBL/GenBank/DDBJ whole genome shotgun (WGS) entry which is preliminary data.</text>
</comment>
<dbReference type="EC" id="3.2.1.21" evidence="2"/>
<accession>A0ABW8RPT4</accession>
<keyword evidence="3 7" id="KW-0378">Hydrolase</keyword>
<evidence type="ECO:0000256" key="5">
    <source>
        <dbReference type="PROSITE-ProRule" id="PRU10055"/>
    </source>
</evidence>
<dbReference type="Gene3D" id="3.20.20.80">
    <property type="entry name" value="Glycosidases"/>
    <property type="match status" value="1"/>
</dbReference>
<dbReference type="GO" id="GO:0016798">
    <property type="term" value="F:hydrolase activity, acting on glycosyl bonds"/>
    <property type="evidence" value="ECO:0007669"/>
    <property type="project" value="UniProtKB-KW"/>
</dbReference>
<dbReference type="EMBL" id="JBJHQH010000023">
    <property type="protein sequence ID" value="MFK9094424.1"/>
    <property type="molecule type" value="Genomic_DNA"/>
</dbReference>
<protein>
    <recommendedName>
        <fullName evidence="2">beta-glucosidase</fullName>
        <ecNumber evidence="2">3.2.1.21</ecNumber>
    </recommendedName>
</protein>
<evidence type="ECO:0000256" key="1">
    <source>
        <dbReference type="ARBA" id="ARBA00010838"/>
    </source>
</evidence>
<sequence>MKENFLWGTATASYQCEGGWNEGGRVPSLWDIFLHKNNLENGNVASDHYHQYKEDIRLMKEGGHNTYRFSLAWPRIIKNLQGEVNQEGINFYHNVIDECLANGIEPFITLFHWDLPQYLEEIGGWASREVVAAFEHYAAIVFKEYGDKVTYWTTFNEPRYYVFSGYKIGNYPPAIDDTQLTIQASFYMMLANAKAVKQYREMGQNGKIGIVHSYSPIFGIDDSLETKIAMRNADNYFNNWILDTAILGEIPVDMLGRLHEKYDLSFMKTDDFKTIKENTVEFVGLNYYARALIRPYSGGETILRINNSGAEGRGTSKVVVKNWFEQVWDPTSEFTEWDTEIYPQGLYEGIMMAYRKYGIPIYITENGIGMYEDITVESIRDEKRIEFLNDHIDAIQRAVEEGADVRGYYIWSTMDLYSWKNGHDKRYGLVAIDFENDCKRKPKASYYWYKQVCESNGKTIERKREYDSNFVSL</sequence>
<dbReference type="Proteomes" id="UP001623041">
    <property type="component" value="Unassembled WGS sequence"/>
</dbReference>
<dbReference type="PROSITE" id="PS00572">
    <property type="entry name" value="GLYCOSYL_HYDROL_F1_1"/>
    <property type="match status" value="1"/>
</dbReference>
<evidence type="ECO:0000256" key="4">
    <source>
        <dbReference type="ARBA" id="ARBA00023295"/>
    </source>
</evidence>
<dbReference type="SUPFAM" id="SSF51445">
    <property type="entry name" value="(Trans)glycosidases"/>
    <property type="match status" value="1"/>
</dbReference>
<evidence type="ECO:0000256" key="6">
    <source>
        <dbReference type="RuleBase" id="RU003690"/>
    </source>
</evidence>
<dbReference type="Pfam" id="PF00232">
    <property type="entry name" value="Glyco_hydro_1"/>
    <property type="match status" value="1"/>
</dbReference>
<dbReference type="PANTHER" id="PTHR10353">
    <property type="entry name" value="GLYCOSYL HYDROLASE"/>
    <property type="match status" value="1"/>
</dbReference>
<keyword evidence="4 7" id="KW-0326">Glycosidase</keyword>
<dbReference type="PROSITE" id="PS00653">
    <property type="entry name" value="GLYCOSYL_HYDROL_F1_2"/>
    <property type="match status" value="1"/>
</dbReference>
<proteinExistence type="inferred from homology"/>
<dbReference type="PRINTS" id="PR00131">
    <property type="entry name" value="GLHYDRLASE1"/>
</dbReference>
<dbReference type="InterPro" id="IPR018120">
    <property type="entry name" value="Glyco_hydro_1_AS"/>
</dbReference>
<evidence type="ECO:0000313" key="8">
    <source>
        <dbReference type="EMBL" id="MFK9094424.1"/>
    </source>
</evidence>
<gene>
    <name evidence="8" type="ORF">ACJEBI_23515</name>
</gene>
<evidence type="ECO:0000256" key="7">
    <source>
        <dbReference type="RuleBase" id="RU004468"/>
    </source>
</evidence>